<keyword evidence="3" id="KW-1185">Reference proteome</keyword>
<evidence type="ECO:0000313" key="1">
    <source>
        <dbReference type="EMBL" id="CAI9913715.1"/>
    </source>
</evidence>
<reference evidence="2 3" key="2">
    <citation type="submission" date="2024-07" db="EMBL/GenBank/DDBJ databases">
        <authorList>
            <person name="Akdeniz Z."/>
        </authorList>
    </citation>
    <scope>NUCLEOTIDE SEQUENCE [LARGE SCALE GENOMIC DNA]</scope>
</reference>
<name>A0AA86N6F9_9EUKA</name>
<organism evidence="1">
    <name type="scientific">Hexamita inflata</name>
    <dbReference type="NCBI Taxonomy" id="28002"/>
    <lineage>
        <taxon>Eukaryota</taxon>
        <taxon>Metamonada</taxon>
        <taxon>Diplomonadida</taxon>
        <taxon>Hexamitidae</taxon>
        <taxon>Hexamitinae</taxon>
        <taxon>Hexamita</taxon>
    </lineage>
</organism>
<evidence type="ECO:0000313" key="3">
    <source>
        <dbReference type="Proteomes" id="UP001642409"/>
    </source>
</evidence>
<sequence>MIIVDHQTYHDKQQQQYLLYLWILSEINLAQQQQSNNTFKCNKYTSSTLFQSHLTQVIYSFIRTVLTSSFLLISRGSAFFPEFQPVFDKFNLKYNVVLFLSSRFSLDPVYYQIVTRKFYPPNCERIQRCKVYPKTNMVNDVNQYIDITYWYTKQKLIVQFARSSRVLLNPLNYICINVQIRKSNYNMLDSLVIQSHFSGRGQKPFNISSPRIFISTIQ</sequence>
<comment type="caution">
    <text evidence="1">The sequence shown here is derived from an EMBL/GenBank/DDBJ whole genome shotgun (WGS) entry which is preliminary data.</text>
</comment>
<dbReference type="EMBL" id="CAXDID020000384">
    <property type="protein sequence ID" value="CAL6085204.1"/>
    <property type="molecule type" value="Genomic_DNA"/>
</dbReference>
<reference evidence="1" key="1">
    <citation type="submission" date="2023-06" db="EMBL/GenBank/DDBJ databases">
        <authorList>
            <person name="Kurt Z."/>
        </authorList>
    </citation>
    <scope>NUCLEOTIDE SEQUENCE</scope>
</reference>
<accession>A0AA86N6F9</accession>
<proteinExistence type="predicted"/>
<dbReference type="Proteomes" id="UP001642409">
    <property type="component" value="Unassembled WGS sequence"/>
</dbReference>
<protein>
    <submittedName>
        <fullName evidence="2">Hypothetical_protein</fullName>
    </submittedName>
</protein>
<dbReference type="EMBL" id="CATOUU010000032">
    <property type="protein sequence ID" value="CAI9913715.1"/>
    <property type="molecule type" value="Genomic_DNA"/>
</dbReference>
<evidence type="ECO:0000313" key="2">
    <source>
        <dbReference type="EMBL" id="CAL6085204.1"/>
    </source>
</evidence>
<gene>
    <name evidence="1" type="ORF">HINF_LOCUS1360</name>
    <name evidence="2" type="ORF">HINF_LOCUS62571</name>
</gene>
<dbReference type="AlphaFoldDB" id="A0AA86N6F9"/>